<dbReference type="InterPro" id="IPR017850">
    <property type="entry name" value="Alkaline_phosphatase_core_sf"/>
</dbReference>
<organism evidence="1 2">
    <name type="scientific">Undibacterium curvum</name>
    <dbReference type="NCBI Taxonomy" id="2762294"/>
    <lineage>
        <taxon>Bacteria</taxon>
        <taxon>Pseudomonadati</taxon>
        <taxon>Pseudomonadota</taxon>
        <taxon>Betaproteobacteria</taxon>
        <taxon>Burkholderiales</taxon>
        <taxon>Oxalobacteraceae</taxon>
        <taxon>Undibacterium</taxon>
    </lineage>
</organism>
<reference evidence="1 2" key="1">
    <citation type="submission" date="2020-08" db="EMBL/GenBank/DDBJ databases">
        <title>Novel species isolated from subtropical streams in China.</title>
        <authorList>
            <person name="Lu H."/>
        </authorList>
    </citation>
    <scope>NUCLEOTIDE SEQUENCE [LARGE SCALE GENOMIC DNA]</scope>
    <source>
        <strain evidence="1 2">CY22W</strain>
    </source>
</reference>
<name>A0ABR7A1F9_9BURK</name>
<accession>A0ABR7A1F9</accession>
<dbReference type="SUPFAM" id="SSF53649">
    <property type="entry name" value="Alkaline phosphatase-like"/>
    <property type="match status" value="1"/>
</dbReference>
<evidence type="ECO:0000313" key="1">
    <source>
        <dbReference type="EMBL" id="MBC3930743.1"/>
    </source>
</evidence>
<protein>
    <submittedName>
        <fullName evidence="1">Alkaline phosphatase family protein</fullName>
    </submittedName>
</protein>
<dbReference type="Pfam" id="PF01663">
    <property type="entry name" value="Phosphodiest"/>
    <property type="match status" value="1"/>
</dbReference>
<dbReference type="PANTHER" id="PTHR10151">
    <property type="entry name" value="ECTONUCLEOTIDE PYROPHOSPHATASE/PHOSPHODIESTERASE"/>
    <property type="match status" value="1"/>
</dbReference>
<dbReference type="Gene3D" id="3.30.1360.180">
    <property type="match status" value="1"/>
</dbReference>
<proteinExistence type="predicted"/>
<dbReference type="PANTHER" id="PTHR10151:SF120">
    <property type="entry name" value="BIS(5'-ADENOSYL)-TRIPHOSPHATASE"/>
    <property type="match status" value="1"/>
</dbReference>
<gene>
    <name evidence="1" type="ORF">H8K43_03580</name>
</gene>
<dbReference type="Proteomes" id="UP000654304">
    <property type="component" value="Unassembled WGS sequence"/>
</dbReference>
<sequence>MVILAALTRLLKQSSFRFLLSGKYVLNSLPRLRFAPALLIAPLLTLLSACTQLPGTPAANTTATAPAALSYRAPLAAPVILVSIDGFRPDYLKRGVSPTLNALASQGVLADVMRPSFPSITFPNHYTLVTGLRPDHHGIVGNTMVDAAIPGVKFTLSNRDAVTDRRWWDQAEPVWVTAEKNGVRSATMFWPGSEAAIHGVRPGEWRMFDGKVTPDQRVDTLLGWLDKPAAERPSMLTLYFDDVDHAGHDDGPDSQMVTEAVAHVDRALARLMAGLKARQIEANLVIVSDHGMAATSAQRTIALDQLVPAASFRMVNSGTYAAFEAVPGKEAELEAALLKPHAHMQCWKKAQIPARFEFGRNPRVPSYLCLAETGWLIFADQNPKNRSNGGAHGYDNLAPEMGALFIAHGPAFRPAARLQSLDNVDVYPLLMRLIQVPALASDGKPEVTQGILK</sequence>
<dbReference type="InterPro" id="IPR002591">
    <property type="entry name" value="Phosphodiest/P_Trfase"/>
</dbReference>
<dbReference type="Gene3D" id="3.40.720.10">
    <property type="entry name" value="Alkaline Phosphatase, subunit A"/>
    <property type="match status" value="1"/>
</dbReference>
<dbReference type="CDD" id="cd16018">
    <property type="entry name" value="Enpp"/>
    <property type="match status" value="1"/>
</dbReference>
<evidence type="ECO:0000313" key="2">
    <source>
        <dbReference type="Proteomes" id="UP000654304"/>
    </source>
</evidence>
<keyword evidence="2" id="KW-1185">Reference proteome</keyword>
<dbReference type="EMBL" id="JACOGD010000002">
    <property type="protein sequence ID" value="MBC3930743.1"/>
    <property type="molecule type" value="Genomic_DNA"/>
</dbReference>
<comment type="caution">
    <text evidence="1">The sequence shown here is derived from an EMBL/GenBank/DDBJ whole genome shotgun (WGS) entry which is preliminary data.</text>
</comment>